<protein>
    <submittedName>
        <fullName evidence="1">Uncharacterized protein</fullName>
    </submittedName>
</protein>
<gene>
    <name evidence="1" type="ORF">F0562_014468</name>
</gene>
<evidence type="ECO:0000313" key="1">
    <source>
        <dbReference type="EMBL" id="KAA8520212.1"/>
    </source>
</evidence>
<dbReference type="EMBL" id="CM018049">
    <property type="protein sequence ID" value="KAA8520212.1"/>
    <property type="molecule type" value="Genomic_DNA"/>
</dbReference>
<evidence type="ECO:0000313" key="2">
    <source>
        <dbReference type="Proteomes" id="UP000325577"/>
    </source>
</evidence>
<keyword evidence="2" id="KW-1185">Reference proteome</keyword>
<dbReference type="Proteomes" id="UP000325577">
    <property type="component" value="Linkage Group LG6"/>
</dbReference>
<proteinExistence type="predicted"/>
<reference evidence="1 2" key="1">
    <citation type="submission" date="2019-09" db="EMBL/GenBank/DDBJ databases">
        <title>A chromosome-level genome assembly of the Chinese tupelo Nyssa sinensis.</title>
        <authorList>
            <person name="Yang X."/>
            <person name="Kang M."/>
            <person name="Yang Y."/>
            <person name="Xiong H."/>
            <person name="Wang M."/>
            <person name="Zhang Z."/>
            <person name="Wang Z."/>
            <person name="Wu H."/>
            <person name="Ma T."/>
            <person name="Liu J."/>
            <person name="Xi Z."/>
        </authorList>
    </citation>
    <scope>NUCLEOTIDE SEQUENCE [LARGE SCALE GENOMIC DNA]</scope>
    <source>
        <strain evidence="1">J267</strain>
        <tissue evidence="1">Leaf</tissue>
    </source>
</reference>
<organism evidence="1 2">
    <name type="scientific">Nyssa sinensis</name>
    <dbReference type="NCBI Taxonomy" id="561372"/>
    <lineage>
        <taxon>Eukaryota</taxon>
        <taxon>Viridiplantae</taxon>
        <taxon>Streptophyta</taxon>
        <taxon>Embryophyta</taxon>
        <taxon>Tracheophyta</taxon>
        <taxon>Spermatophyta</taxon>
        <taxon>Magnoliopsida</taxon>
        <taxon>eudicotyledons</taxon>
        <taxon>Gunneridae</taxon>
        <taxon>Pentapetalae</taxon>
        <taxon>asterids</taxon>
        <taxon>Cornales</taxon>
        <taxon>Nyssaceae</taxon>
        <taxon>Nyssa</taxon>
    </lineage>
</organism>
<dbReference type="AlphaFoldDB" id="A0A5J4ZRZ9"/>
<name>A0A5J4ZRZ9_9ASTE</name>
<accession>A0A5J4ZRZ9</accession>
<sequence length="89" mass="10149">MASTEDYPLCFLSGVCNSLFMKSYFFCSPDLLVILKMALIKDNPLCLFSIRNSQFIIYEKSFGDQGWCCFSFLSPEFLSCFCYAGTLNL</sequence>